<keyword evidence="1" id="KW-1133">Transmembrane helix</keyword>
<keyword evidence="1" id="KW-0812">Transmembrane</keyword>
<evidence type="ECO:0000313" key="3">
    <source>
        <dbReference type="Proteomes" id="UP000239833"/>
    </source>
</evidence>
<reference evidence="3" key="1">
    <citation type="submission" date="2017-02" db="EMBL/GenBank/DDBJ databases">
        <title>Delineation of Paenibacillus larvae strains originating from foulbrood outbreaks.</title>
        <authorList>
            <person name="Beims H."/>
            <person name="Bunk B."/>
            <person name="Sproeer C."/>
            <person name="Mohr K.I."/>
            <person name="Pradella S."/>
            <person name="Guenther G."/>
            <person name="Rohde M."/>
            <person name="von der Ohe W."/>
            <person name="Steinert M."/>
        </authorList>
    </citation>
    <scope>NUCLEOTIDE SEQUENCE [LARGE SCALE GENOMIC DNA]</scope>
    <source>
        <strain evidence="3">Eric_III</strain>
    </source>
</reference>
<gene>
    <name evidence="2" type="ORF">ERICIII_00963</name>
</gene>
<feature type="transmembrane region" description="Helical" evidence="1">
    <location>
        <begin position="30"/>
        <end position="52"/>
    </location>
</feature>
<name>A0A2L1TX25_9BACL</name>
<dbReference type="AlphaFoldDB" id="A0A2L1TX25"/>
<accession>A0A2L1TX25</accession>
<evidence type="ECO:0000256" key="1">
    <source>
        <dbReference type="SAM" id="Phobius"/>
    </source>
</evidence>
<evidence type="ECO:0000313" key="2">
    <source>
        <dbReference type="EMBL" id="AVF25168.1"/>
    </source>
</evidence>
<keyword evidence="1" id="KW-0472">Membrane</keyword>
<organism evidence="2 3">
    <name type="scientific">Paenibacillus larvae subsp. larvae</name>
    <dbReference type="NCBI Taxonomy" id="147375"/>
    <lineage>
        <taxon>Bacteria</taxon>
        <taxon>Bacillati</taxon>
        <taxon>Bacillota</taxon>
        <taxon>Bacilli</taxon>
        <taxon>Bacillales</taxon>
        <taxon>Paenibacillaceae</taxon>
        <taxon>Paenibacillus</taxon>
    </lineage>
</organism>
<proteinExistence type="predicted"/>
<dbReference type="GeneID" id="70761223"/>
<dbReference type="EMBL" id="CP019655">
    <property type="protein sequence ID" value="AVF25168.1"/>
    <property type="molecule type" value="Genomic_DNA"/>
</dbReference>
<dbReference type="Proteomes" id="UP000239833">
    <property type="component" value="Chromosome"/>
</dbReference>
<protein>
    <submittedName>
        <fullName evidence="2">Uncharacterized protein</fullName>
    </submittedName>
</protein>
<dbReference type="RefSeq" id="WP_230460741.1">
    <property type="nucleotide sequence ID" value="NZ_CP019655.1"/>
</dbReference>
<sequence length="105" mass="11590">MQHFFIGLILDEGGFIKGSSVQTPQAVQTILLAFLLGTGVLVGLALLITFTFHLNRDTHKIIVDEINRLKAGGSKEDVTLETKAVVEDLTGYKYEDIWQPTEVTT</sequence>